<dbReference type="Proteomes" id="UP000737402">
    <property type="component" value="Unassembled WGS sequence"/>
</dbReference>
<proteinExistence type="predicted"/>
<organism evidence="2 3">
    <name type="scientific">Sutcliffiella tianshenii</name>
    <dbReference type="NCBI Taxonomy" id="1463404"/>
    <lineage>
        <taxon>Bacteria</taxon>
        <taxon>Bacillati</taxon>
        <taxon>Bacillota</taxon>
        <taxon>Bacilli</taxon>
        <taxon>Bacillales</taxon>
        <taxon>Bacillaceae</taxon>
        <taxon>Sutcliffiella</taxon>
    </lineage>
</organism>
<dbReference type="Gene3D" id="3.60.21.10">
    <property type="match status" value="1"/>
</dbReference>
<dbReference type="InterPro" id="IPR029052">
    <property type="entry name" value="Metallo-depent_PP-like"/>
</dbReference>
<name>A0ABS2NUC3_9BACI</name>
<dbReference type="PANTHER" id="PTHR31302:SF0">
    <property type="entry name" value="TRANSMEMBRANE PROTEIN WITH METALLOPHOSPHOESTERASE DOMAIN"/>
    <property type="match status" value="1"/>
</dbReference>
<dbReference type="RefSeq" id="WP_204412422.1">
    <property type="nucleotide sequence ID" value="NZ_JAFBED010000001.1"/>
</dbReference>
<dbReference type="PANTHER" id="PTHR31302">
    <property type="entry name" value="TRANSMEMBRANE PROTEIN WITH METALLOPHOSPHOESTERASE DOMAIN-RELATED"/>
    <property type="match status" value="1"/>
</dbReference>
<evidence type="ECO:0000313" key="3">
    <source>
        <dbReference type="Proteomes" id="UP000737402"/>
    </source>
</evidence>
<sequence length="323" mass="37295">MKRVNRKKVILLLIVFLIVYIVFDNNRIKIVHEEIVVDSLAKEIDGFTVLQVTDLHEKEFGNNQKRLIDKINSLEYDAIVFTGDMLNSKKSSNYAPYYKLIEGIENKEHALFVPGNADPVPYLIKQGEIVKDEFIMGMEERGVQFLESNYAIHLGESVIRIVDFESSIISEKRIASYRDTNVDGDYSPYIRMQLGNFNKNMVLDEGDTDLLIALNHYPVVDRRIDLLNSDPNYNMREFDLLLAGHYHGGQFRIPFYGAIFIPEAYYDRNGLFPPQDRVKGLWEYKGIKQYVSTGLGSSDTLPFMKFRLFNTSELNVITFTSKK</sequence>
<evidence type="ECO:0000259" key="1">
    <source>
        <dbReference type="Pfam" id="PF00149"/>
    </source>
</evidence>
<dbReference type="EMBL" id="JAFBED010000001">
    <property type="protein sequence ID" value="MBM7618244.1"/>
    <property type="molecule type" value="Genomic_DNA"/>
</dbReference>
<comment type="caution">
    <text evidence="2">The sequence shown here is derived from an EMBL/GenBank/DDBJ whole genome shotgun (WGS) entry which is preliminary data.</text>
</comment>
<feature type="domain" description="Calcineurin-like phosphoesterase" evidence="1">
    <location>
        <begin position="48"/>
        <end position="248"/>
    </location>
</feature>
<reference evidence="2 3" key="1">
    <citation type="submission" date="2021-01" db="EMBL/GenBank/DDBJ databases">
        <title>Genomic Encyclopedia of Type Strains, Phase IV (KMG-IV): sequencing the most valuable type-strain genomes for metagenomic binning, comparative biology and taxonomic classification.</title>
        <authorList>
            <person name="Goeker M."/>
        </authorList>
    </citation>
    <scope>NUCLEOTIDE SEQUENCE [LARGE SCALE GENOMIC DNA]</scope>
    <source>
        <strain evidence="2 3">DSM 25879</strain>
    </source>
</reference>
<evidence type="ECO:0000313" key="2">
    <source>
        <dbReference type="EMBL" id="MBM7618244.1"/>
    </source>
</evidence>
<gene>
    <name evidence="2" type="ORF">JOC95_000086</name>
</gene>
<accession>A0ABS2NUC3</accession>
<dbReference type="SUPFAM" id="SSF56300">
    <property type="entry name" value="Metallo-dependent phosphatases"/>
    <property type="match status" value="1"/>
</dbReference>
<protein>
    <submittedName>
        <fullName evidence="2">MPP superfamily phosphohydrolase</fullName>
    </submittedName>
</protein>
<dbReference type="InterPro" id="IPR051158">
    <property type="entry name" value="Metallophosphoesterase_sf"/>
</dbReference>
<keyword evidence="3" id="KW-1185">Reference proteome</keyword>
<dbReference type="Pfam" id="PF00149">
    <property type="entry name" value="Metallophos"/>
    <property type="match status" value="1"/>
</dbReference>
<dbReference type="InterPro" id="IPR004843">
    <property type="entry name" value="Calcineurin-like_PHP"/>
</dbReference>